<dbReference type="Pfam" id="PF10416">
    <property type="entry name" value="IBD"/>
    <property type="match status" value="1"/>
</dbReference>
<name>A2FGL1_TRIV3</name>
<gene>
    <name evidence="2" type="ORF">TVAG_114880</name>
</gene>
<dbReference type="InterPro" id="IPR018845">
    <property type="entry name" value="Initiator-bd"/>
</dbReference>
<organism evidence="2 3">
    <name type="scientific">Trichomonas vaginalis (strain ATCC PRA-98 / G3)</name>
    <dbReference type="NCBI Taxonomy" id="412133"/>
    <lineage>
        <taxon>Eukaryota</taxon>
        <taxon>Metamonada</taxon>
        <taxon>Parabasalia</taxon>
        <taxon>Trichomonadida</taxon>
        <taxon>Trichomonadidae</taxon>
        <taxon>Trichomonas</taxon>
    </lineage>
</organism>
<dbReference type="Proteomes" id="UP000001542">
    <property type="component" value="Unassembled WGS sequence"/>
</dbReference>
<evidence type="ECO:0000313" key="3">
    <source>
        <dbReference type="Proteomes" id="UP000001542"/>
    </source>
</evidence>
<dbReference type="VEuPathDB" id="TrichDB:TVAGG3_0037260"/>
<dbReference type="AlphaFoldDB" id="A2FGL1"/>
<keyword evidence="3" id="KW-1185">Reference proteome</keyword>
<reference evidence="2" key="2">
    <citation type="journal article" date="2007" name="Science">
        <title>Draft genome sequence of the sexually transmitted pathogen Trichomonas vaginalis.</title>
        <authorList>
            <person name="Carlton J.M."/>
            <person name="Hirt R.P."/>
            <person name="Silva J.C."/>
            <person name="Delcher A.L."/>
            <person name="Schatz M."/>
            <person name="Zhao Q."/>
            <person name="Wortman J.R."/>
            <person name="Bidwell S.L."/>
            <person name="Alsmark U.C.M."/>
            <person name="Besteiro S."/>
            <person name="Sicheritz-Ponten T."/>
            <person name="Noel C.J."/>
            <person name="Dacks J.B."/>
            <person name="Foster P.G."/>
            <person name="Simillion C."/>
            <person name="Van de Peer Y."/>
            <person name="Miranda-Saavedra D."/>
            <person name="Barton G.J."/>
            <person name="Westrop G.D."/>
            <person name="Mueller S."/>
            <person name="Dessi D."/>
            <person name="Fiori P.L."/>
            <person name="Ren Q."/>
            <person name="Paulsen I."/>
            <person name="Zhang H."/>
            <person name="Bastida-Corcuera F.D."/>
            <person name="Simoes-Barbosa A."/>
            <person name="Brown M.T."/>
            <person name="Hayes R.D."/>
            <person name="Mukherjee M."/>
            <person name="Okumura C.Y."/>
            <person name="Schneider R."/>
            <person name="Smith A.J."/>
            <person name="Vanacova S."/>
            <person name="Villalvazo M."/>
            <person name="Haas B.J."/>
            <person name="Pertea M."/>
            <person name="Feldblyum T.V."/>
            <person name="Utterback T.R."/>
            <person name="Shu C.L."/>
            <person name="Osoegawa K."/>
            <person name="de Jong P.J."/>
            <person name="Hrdy I."/>
            <person name="Horvathova L."/>
            <person name="Zubacova Z."/>
            <person name="Dolezal P."/>
            <person name="Malik S.B."/>
            <person name="Logsdon J.M. Jr."/>
            <person name="Henze K."/>
            <person name="Gupta A."/>
            <person name="Wang C.C."/>
            <person name="Dunne R.L."/>
            <person name="Upcroft J.A."/>
            <person name="Upcroft P."/>
            <person name="White O."/>
            <person name="Salzberg S.L."/>
            <person name="Tang P."/>
            <person name="Chiu C.-H."/>
            <person name="Lee Y.-S."/>
            <person name="Embley T.M."/>
            <person name="Coombs G.H."/>
            <person name="Mottram J.C."/>
            <person name="Tachezy J."/>
            <person name="Fraser-Liggett C.M."/>
            <person name="Johnson P.J."/>
        </authorList>
    </citation>
    <scope>NUCLEOTIDE SEQUENCE [LARGE SCALE GENOMIC DNA]</scope>
    <source>
        <strain evidence="2">G3</strain>
    </source>
</reference>
<proteinExistence type="predicted"/>
<sequence>MQVDSPERVTAKLYDLLPPVDQKIYDAIKKDAKDEGCFILKTTFQNLYQRVKSFCTQSDGQNKIRCYVCGLCWFPNGLAINFRQFKCLVPILKSTTNSMLQKLGFNSTKCLPKHTNYLMEYLPELISDPRERKSWTIYEFVAATPMISTETIVLQAALSPEPMADPPVTQESDFQKAPAPQDIDSFFDDPFSLPPIFLVEDAQNGPLETSYGGF</sequence>
<reference evidence="2" key="1">
    <citation type="submission" date="2006-10" db="EMBL/GenBank/DDBJ databases">
        <authorList>
            <person name="Amadeo P."/>
            <person name="Zhao Q."/>
            <person name="Wortman J."/>
            <person name="Fraser-Liggett C."/>
            <person name="Carlton J."/>
        </authorList>
    </citation>
    <scope>NUCLEOTIDE SEQUENCE</scope>
    <source>
        <strain evidence="2">G3</strain>
    </source>
</reference>
<dbReference type="InParanoid" id="A2FGL1"/>
<accession>A2FGL1</accession>
<dbReference type="EMBL" id="DS113780">
    <property type="protein sequence ID" value="EAX95977.1"/>
    <property type="molecule type" value="Genomic_DNA"/>
</dbReference>
<dbReference type="KEGG" id="tva:4753742"/>
<evidence type="ECO:0000313" key="2">
    <source>
        <dbReference type="EMBL" id="EAX95977.1"/>
    </source>
</evidence>
<feature type="domain" description="Initiator binding" evidence="1">
    <location>
        <begin position="28"/>
        <end position="140"/>
    </location>
</feature>
<dbReference type="RefSeq" id="XP_001308907.1">
    <property type="nucleotide sequence ID" value="XM_001308906.1"/>
</dbReference>
<protein>
    <recommendedName>
        <fullName evidence="1">Initiator binding domain-containing protein</fullName>
    </recommendedName>
</protein>
<evidence type="ECO:0000259" key="1">
    <source>
        <dbReference type="Pfam" id="PF10416"/>
    </source>
</evidence>
<dbReference type="VEuPathDB" id="TrichDB:TVAG_114880"/>